<evidence type="ECO:0000313" key="2">
    <source>
        <dbReference type="EMBL" id="KAJ8979192.1"/>
    </source>
</evidence>
<protein>
    <submittedName>
        <fullName evidence="2">Uncharacterized protein</fullName>
    </submittedName>
</protein>
<organism evidence="2 3">
    <name type="scientific">Molorchus minor</name>
    <dbReference type="NCBI Taxonomy" id="1323400"/>
    <lineage>
        <taxon>Eukaryota</taxon>
        <taxon>Metazoa</taxon>
        <taxon>Ecdysozoa</taxon>
        <taxon>Arthropoda</taxon>
        <taxon>Hexapoda</taxon>
        <taxon>Insecta</taxon>
        <taxon>Pterygota</taxon>
        <taxon>Neoptera</taxon>
        <taxon>Endopterygota</taxon>
        <taxon>Coleoptera</taxon>
        <taxon>Polyphaga</taxon>
        <taxon>Cucujiformia</taxon>
        <taxon>Chrysomeloidea</taxon>
        <taxon>Cerambycidae</taxon>
        <taxon>Lamiinae</taxon>
        <taxon>Monochamini</taxon>
        <taxon>Molorchus</taxon>
    </lineage>
</organism>
<keyword evidence="3" id="KW-1185">Reference proteome</keyword>
<dbReference type="EMBL" id="JAPWTJ010000365">
    <property type="protein sequence ID" value="KAJ8979192.1"/>
    <property type="molecule type" value="Genomic_DNA"/>
</dbReference>
<evidence type="ECO:0000256" key="1">
    <source>
        <dbReference type="SAM" id="MobiDB-lite"/>
    </source>
</evidence>
<evidence type="ECO:0000313" key="3">
    <source>
        <dbReference type="Proteomes" id="UP001162164"/>
    </source>
</evidence>
<feature type="region of interest" description="Disordered" evidence="1">
    <location>
        <begin position="49"/>
        <end position="73"/>
    </location>
</feature>
<accession>A0ABQ9JP66</accession>
<name>A0ABQ9JP66_9CUCU</name>
<dbReference type="Proteomes" id="UP001162164">
    <property type="component" value="Unassembled WGS sequence"/>
</dbReference>
<feature type="compositionally biased region" description="Basic and acidic residues" evidence="1">
    <location>
        <begin position="93"/>
        <end position="115"/>
    </location>
</feature>
<gene>
    <name evidence="2" type="ORF">NQ317_016826</name>
</gene>
<proteinExistence type="predicted"/>
<sequence length="155" mass="18322">MYSEGKAELKYVTIWRAVHLAYQVGRSNLELLSPEERKHYKKRKEYIQMDTEERNAYNGPTIARGSTKSETDEYELRNDVTVALEELQDDVFENGHEELNRPERMKRSPRRSDKLYVQKKNKFEVTPKPNSHLNRQGAQDLKTIDLEDGNLIYFI</sequence>
<reference evidence="2" key="1">
    <citation type="journal article" date="2023" name="Insect Mol. Biol.">
        <title>Genome sequencing provides insights into the evolution of gene families encoding plant cell wall-degrading enzymes in longhorned beetles.</title>
        <authorList>
            <person name="Shin N.R."/>
            <person name="Okamura Y."/>
            <person name="Kirsch R."/>
            <person name="Pauchet Y."/>
        </authorList>
    </citation>
    <scope>NUCLEOTIDE SEQUENCE</scope>
    <source>
        <strain evidence="2">MMC_N1</strain>
    </source>
</reference>
<comment type="caution">
    <text evidence="2">The sequence shown here is derived from an EMBL/GenBank/DDBJ whole genome shotgun (WGS) entry which is preliminary data.</text>
</comment>
<feature type="region of interest" description="Disordered" evidence="1">
    <location>
        <begin position="91"/>
        <end position="115"/>
    </location>
</feature>